<keyword evidence="3" id="KW-0862">Zinc</keyword>
<sequence length="281" mass="29965">MRAEQVTDPVAYHGEGPVWSARWGGLRWVDMLAGDVLSLAEDGTVGRRHVADVVAALRPRRGGGAVLGVERGFALEDADGTVTRLDPLWHAEDIRMNEGGCDPDGRFYCGSMAYDQRAGAASLYRLDPDGTVHTVLGEVTISNGLEWSSDGSRAYYADTATHRVDVFDYDRDAGLTGRRPFAAIPGGGRPDGLTVDEQDGVWVALADRGAVWHFTADGVHDGVVEVPVDMVTACTFGGPRLDQLFITTSREGLPPGADPLAGSLFRADVGVRGLPAREFAG</sequence>
<dbReference type="InterPro" id="IPR013658">
    <property type="entry name" value="SGL"/>
</dbReference>
<dbReference type="PRINTS" id="PR01790">
    <property type="entry name" value="SMP30FAMILY"/>
</dbReference>
<gene>
    <name evidence="5" type="ORF">SAMN04488085_103131</name>
</gene>
<evidence type="ECO:0000256" key="1">
    <source>
        <dbReference type="ARBA" id="ARBA00008853"/>
    </source>
</evidence>
<proteinExistence type="inferred from homology"/>
<comment type="cofactor">
    <cofactor evidence="3">
        <name>Zn(2+)</name>
        <dbReference type="ChEBI" id="CHEBI:29105"/>
    </cofactor>
    <text evidence="3">Binds 1 divalent metal cation per subunit.</text>
</comment>
<dbReference type="SUPFAM" id="SSF63829">
    <property type="entry name" value="Calcium-dependent phosphotriesterase"/>
    <property type="match status" value="1"/>
</dbReference>
<accession>A0A1I4BQ98</accession>
<feature type="binding site" evidence="3">
    <location>
        <position position="191"/>
    </location>
    <ligand>
        <name>a divalent metal cation</name>
        <dbReference type="ChEBI" id="CHEBI:60240"/>
    </ligand>
</feature>
<feature type="binding site" evidence="3">
    <location>
        <position position="95"/>
    </location>
    <ligand>
        <name>substrate</name>
    </ligand>
</feature>
<dbReference type="Proteomes" id="UP000199152">
    <property type="component" value="Unassembled WGS sequence"/>
</dbReference>
<dbReference type="GO" id="GO:0004341">
    <property type="term" value="F:gluconolactonase activity"/>
    <property type="evidence" value="ECO:0007669"/>
    <property type="project" value="TreeGrafter"/>
</dbReference>
<organism evidence="5 6">
    <name type="scientific">Geodermatophilus ruber</name>
    <dbReference type="NCBI Taxonomy" id="504800"/>
    <lineage>
        <taxon>Bacteria</taxon>
        <taxon>Bacillati</taxon>
        <taxon>Actinomycetota</taxon>
        <taxon>Actinomycetes</taxon>
        <taxon>Geodermatophilales</taxon>
        <taxon>Geodermatophilaceae</taxon>
        <taxon>Geodermatophilus</taxon>
    </lineage>
</organism>
<dbReference type="GO" id="GO:0005509">
    <property type="term" value="F:calcium ion binding"/>
    <property type="evidence" value="ECO:0007669"/>
    <property type="project" value="TreeGrafter"/>
</dbReference>
<feature type="domain" description="SMP-30/Gluconolactonase/LRE-like region" evidence="4">
    <location>
        <begin position="14"/>
        <end position="249"/>
    </location>
</feature>
<feature type="binding site" evidence="3">
    <location>
        <position position="15"/>
    </location>
    <ligand>
        <name>a divalent metal cation</name>
        <dbReference type="ChEBI" id="CHEBI:60240"/>
    </ligand>
</feature>
<keyword evidence="6" id="KW-1185">Reference proteome</keyword>
<dbReference type="Gene3D" id="2.120.10.30">
    <property type="entry name" value="TolB, C-terminal domain"/>
    <property type="match status" value="1"/>
</dbReference>
<feature type="binding site" evidence="3">
    <location>
        <position position="115"/>
    </location>
    <ligand>
        <name>substrate</name>
    </ligand>
</feature>
<dbReference type="PANTHER" id="PTHR10907">
    <property type="entry name" value="REGUCALCIN"/>
    <property type="match status" value="1"/>
</dbReference>
<dbReference type="GO" id="GO:0019853">
    <property type="term" value="P:L-ascorbic acid biosynthetic process"/>
    <property type="evidence" value="ECO:0007669"/>
    <property type="project" value="TreeGrafter"/>
</dbReference>
<feature type="binding site" evidence="3">
    <location>
        <position position="143"/>
    </location>
    <ligand>
        <name>a divalent metal cation</name>
        <dbReference type="ChEBI" id="CHEBI:60240"/>
    </ligand>
</feature>
<evidence type="ECO:0000313" key="5">
    <source>
        <dbReference type="EMBL" id="SFK70377.1"/>
    </source>
</evidence>
<evidence type="ECO:0000256" key="2">
    <source>
        <dbReference type="PIRSR" id="PIRSR605511-1"/>
    </source>
</evidence>
<dbReference type="STRING" id="504800.SAMN04488085_103131"/>
<protein>
    <submittedName>
        <fullName evidence="5">Gluconolactonase</fullName>
    </submittedName>
</protein>
<feature type="active site" description="Proton donor/acceptor" evidence="2">
    <location>
        <position position="191"/>
    </location>
</feature>
<feature type="binding site" evidence="3">
    <location>
        <position position="97"/>
    </location>
    <ligand>
        <name>substrate</name>
    </ligand>
</feature>
<dbReference type="InterPro" id="IPR005511">
    <property type="entry name" value="SMP-30"/>
</dbReference>
<dbReference type="InParanoid" id="A0A1I4BQ98"/>
<name>A0A1I4BQ98_9ACTN</name>
<dbReference type="OrthoDB" id="2633250at2"/>
<evidence type="ECO:0000313" key="6">
    <source>
        <dbReference type="Proteomes" id="UP000199152"/>
    </source>
</evidence>
<dbReference type="InterPro" id="IPR011042">
    <property type="entry name" value="6-blade_b-propeller_TolB-like"/>
</dbReference>
<dbReference type="Pfam" id="PF08450">
    <property type="entry name" value="SGL"/>
    <property type="match status" value="1"/>
</dbReference>
<keyword evidence="3" id="KW-0479">Metal-binding</keyword>
<dbReference type="EMBL" id="FOSW01000003">
    <property type="protein sequence ID" value="SFK70377.1"/>
    <property type="molecule type" value="Genomic_DNA"/>
</dbReference>
<dbReference type="AlphaFoldDB" id="A0A1I4BQ98"/>
<evidence type="ECO:0000256" key="3">
    <source>
        <dbReference type="PIRSR" id="PIRSR605511-2"/>
    </source>
</evidence>
<evidence type="ECO:0000259" key="4">
    <source>
        <dbReference type="Pfam" id="PF08450"/>
    </source>
</evidence>
<dbReference type="RefSeq" id="WP_091322221.1">
    <property type="nucleotide sequence ID" value="NZ_FOSW01000003.1"/>
</dbReference>
<reference evidence="6" key="1">
    <citation type="submission" date="2016-10" db="EMBL/GenBank/DDBJ databases">
        <authorList>
            <person name="Varghese N."/>
            <person name="Submissions S."/>
        </authorList>
    </citation>
    <scope>NUCLEOTIDE SEQUENCE [LARGE SCALE GENOMIC DNA]</scope>
    <source>
        <strain evidence="6">DSM 45317</strain>
    </source>
</reference>
<dbReference type="PANTHER" id="PTHR10907:SF47">
    <property type="entry name" value="REGUCALCIN"/>
    <property type="match status" value="1"/>
</dbReference>
<comment type="similarity">
    <text evidence="1">Belongs to the SMP-30/CGR1 family.</text>
</comment>